<protein>
    <submittedName>
        <fullName evidence="3">Uncharacterized protein</fullName>
    </submittedName>
</protein>
<feature type="compositionally biased region" description="Basic and acidic residues" evidence="2">
    <location>
        <begin position="346"/>
        <end position="362"/>
    </location>
</feature>
<feature type="compositionally biased region" description="Polar residues" evidence="2">
    <location>
        <begin position="1"/>
        <end position="15"/>
    </location>
</feature>
<feature type="compositionally biased region" description="Polar residues" evidence="2">
    <location>
        <begin position="331"/>
        <end position="345"/>
    </location>
</feature>
<feature type="compositionally biased region" description="Basic and acidic residues" evidence="2">
    <location>
        <begin position="408"/>
        <end position="425"/>
    </location>
</feature>
<feature type="compositionally biased region" description="Polar residues" evidence="2">
    <location>
        <begin position="537"/>
        <end position="550"/>
    </location>
</feature>
<feature type="compositionally biased region" description="Polar residues" evidence="2">
    <location>
        <begin position="288"/>
        <end position="303"/>
    </location>
</feature>
<reference evidence="3 4" key="1">
    <citation type="journal article" date="2017" name="Int. J. Parasitol.">
        <title>The genome of the protozoan parasite Cystoisospora suis and a reverse vaccinology approach to identify vaccine candidates.</title>
        <authorList>
            <person name="Palmieri N."/>
            <person name="Shrestha A."/>
            <person name="Ruttkowski B."/>
            <person name="Beck T."/>
            <person name="Vogl C."/>
            <person name="Tomley F."/>
            <person name="Blake D.P."/>
            <person name="Joachim A."/>
        </authorList>
    </citation>
    <scope>NUCLEOTIDE SEQUENCE [LARGE SCALE GENOMIC DNA]</scope>
    <source>
        <strain evidence="3 4">Wien I</strain>
    </source>
</reference>
<evidence type="ECO:0000256" key="2">
    <source>
        <dbReference type="SAM" id="MobiDB-lite"/>
    </source>
</evidence>
<gene>
    <name evidence="3" type="ORF">CSUI_000606</name>
</gene>
<feature type="compositionally biased region" description="Low complexity" evidence="2">
    <location>
        <begin position="617"/>
        <end position="628"/>
    </location>
</feature>
<feature type="region of interest" description="Disordered" evidence="2">
    <location>
        <begin position="216"/>
        <end position="672"/>
    </location>
</feature>
<feature type="region of interest" description="Disordered" evidence="2">
    <location>
        <begin position="1"/>
        <end position="27"/>
    </location>
</feature>
<dbReference type="Proteomes" id="UP000221165">
    <property type="component" value="Unassembled WGS sequence"/>
</dbReference>
<dbReference type="RefSeq" id="XP_067927186.1">
    <property type="nucleotide sequence ID" value="XM_068060839.1"/>
</dbReference>
<feature type="region of interest" description="Disordered" evidence="2">
    <location>
        <begin position="737"/>
        <end position="824"/>
    </location>
</feature>
<keyword evidence="1" id="KW-0175">Coiled coil</keyword>
<organism evidence="3 4">
    <name type="scientific">Cystoisospora suis</name>
    <dbReference type="NCBI Taxonomy" id="483139"/>
    <lineage>
        <taxon>Eukaryota</taxon>
        <taxon>Sar</taxon>
        <taxon>Alveolata</taxon>
        <taxon>Apicomplexa</taxon>
        <taxon>Conoidasida</taxon>
        <taxon>Coccidia</taxon>
        <taxon>Eucoccidiorida</taxon>
        <taxon>Eimeriorina</taxon>
        <taxon>Sarcocystidae</taxon>
        <taxon>Cystoisospora</taxon>
    </lineage>
</organism>
<feature type="compositionally biased region" description="Polar residues" evidence="2">
    <location>
        <begin position="483"/>
        <end position="496"/>
    </location>
</feature>
<feature type="non-terminal residue" evidence="3">
    <location>
        <position position="1125"/>
    </location>
</feature>
<feature type="compositionally biased region" description="Polar residues" evidence="2">
    <location>
        <begin position="429"/>
        <end position="438"/>
    </location>
</feature>
<dbReference type="AlphaFoldDB" id="A0A2C6L0B2"/>
<feature type="coiled-coil region" evidence="1">
    <location>
        <begin position="1095"/>
        <end position="1122"/>
    </location>
</feature>
<feature type="compositionally biased region" description="Basic and acidic residues" evidence="2">
    <location>
        <begin position="566"/>
        <end position="583"/>
    </location>
</feature>
<evidence type="ECO:0000313" key="4">
    <source>
        <dbReference type="Proteomes" id="UP000221165"/>
    </source>
</evidence>
<dbReference type="VEuPathDB" id="ToxoDB:CSUI_000606"/>
<accession>A0A2C6L0B2</accession>
<evidence type="ECO:0000256" key="1">
    <source>
        <dbReference type="SAM" id="Coils"/>
    </source>
</evidence>
<evidence type="ECO:0000313" key="3">
    <source>
        <dbReference type="EMBL" id="PHJ25540.1"/>
    </source>
</evidence>
<proteinExistence type="predicted"/>
<name>A0A2C6L0B2_9APIC</name>
<feature type="compositionally biased region" description="Polar residues" evidence="2">
    <location>
        <begin position="800"/>
        <end position="809"/>
    </location>
</feature>
<comment type="caution">
    <text evidence="3">The sequence shown here is derived from an EMBL/GenBank/DDBJ whole genome shotgun (WGS) entry which is preliminary data.</text>
</comment>
<sequence length="1125" mass="119451">MAHQQSVMSSGSQAGFSPVPQPPAVHHSYHQMPARAGVSAFPVPAPGVQYQNVSPVFLPNAARGVYNSQQGFPPQIAPQVTMLGKDGVLYPTVADFRLGSRARCHSEASRVSPGFDGLADCSSKGAALSAAAQQEQFALHQQYQLQQQRAAFPGCPVWTAPSGVQGIYSGAGAIMYPPYAGGPLFCSQPGQAQAAAALQQGPECAYVMHNSSNLHGHLRSHTPVSASRRVSSSSPTCGSPAALPDGAATGEGSPLAGLQDNPSNNTDSKDNLMGDEEGSVVPDRRSPSSEVISRVTPTPTGASQAAMPLRTQLSAAQKIAGSRRPPPRTCGSASVLNMRNSNSSTDKSKGLGAKKDTKKSLWEPKTSGISPSPTTSVRRSSRPDETSSSSAQRALGVARSTLTQLGMLKRESSASARQRAERENAEGQVLSTSGSSRTMKAGFQEKALQTNTGGRSSRGGGVGRLPIHSRQTSDASRKGGRGSQTTASIPSTTTVRTRPGSRGVATEPHSELEDNDQSAGLDKPQTYAQRRGLSVSALGTVSRQVTPENGTSGGPTRSGKVFQPDSCRDGKISRDSTRRRDIRSSTFRSKPPPEEIVKLRSVVSADAKSKNAGARLSSNSNCSSRYSSGVGTTPPFPDAEDRLVSGTSGASKGECSRQSSAASSQSTQDLARDQAVAVEYQQVPRAVNMLEQAALNAAACQGESSVMVERTKESLEPGCSLEAMMYGDKNSDYVTSQQADYSTDACRTPGGSDVSSVEGTEVERTAAPSTPGAEAADASERRAGLTSVPLGACKHITPPTRYQDTSESAPLTRDLSPAVPLEPRHRPQMSQVSVETQAMAADAIQSVGDEKHGQSVLVSDGLTQASVKTVSSSVSQTARRTCEWQRDAADINEEAVPYRQYEVKEADLQDQVGGCKDQKLGRIEVAQTRVVSIDGDQTGPAVVAVVQRRGQPCTHIDVESQAEVANHQAPHEQTANASAKGEMSFADRIQQQLLEQEGQADLQRQCQAFVQSKQDALYRLQDASLCVQHAALLKGQPKNLFEQQPLKKDASPALHQGVTPAQQPGLQQASSAELQNVIQQKRALQQMQALRQQQIQALCQQKEQARQRYKQAVRQQQEQQARHQQ</sequence>
<feature type="compositionally biased region" description="Low complexity" evidence="2">
    <location>
        <begin position="656"/>
        <end position="666"/>
    </location>
</feature>
<dbReference type="EMBL" id="MIGC01000229">
    <property type="protein sequence ID" value="PHJ25540.1"/>
    <property type="molecule type" value="Genomic_DNA"/>
</dbReference>
<dbReference type="GeneID" id="94424050"/>
<keyword evidence="4" id="KW-1185">Reference proteome</keyword>
<feature type="compositionally biased region" description="Low complexity" evidence="2">
    <location>
        <begin position="222"/>
        <end position="242"/>
    </location>
</feature>